<evidence type="ECO:0000256" key="7">
    <source>
        <dbReference type="ARBA" id="ARBA00032230"/>
    </source>
</evidence>
<dbReference type="InterPro" id="IPR006101">
    <property type="entry name" value="Glyco_hydro_2"/>
</dbReference>
<accession>A0A8I0AB45</accession>
<dbReference type="PANTHER" id="PTHR46323:SF2">
    <property type="entry name" value="BETA-GALACTOSIDASE"/>
    <property type="match status" value="1"/>
</dbReference>
<dbReference type="Pfam" id="PF02836">
    <property type="entry name" value="Glyco_hydro_2_C"/>
    <property type="match status" value="1"/>
</dbReference>
<keyword evidence="11" id="KW-1185">Reference proteome</keyword>
<protein>
    <recommendedName>
        <fullName evidence="4 8">Beta-galactosidase</fullName>
        <ecNumber evidence="3 8">3.2.1.23</ecNumber>
    </recommendedName>
    <alternativeName>
        <fullName evidence="7 8">Lactase</fullName>
    </alternativeName>
</protein>
<comment type="catalytic activity">
    <reaction evidence="1 8">
        <text>Hydrolysis of terminal non-reducing beta-D-galactose residues in beta-D-galactosides.</text>
        <dbReference type="EC" id="3.2.1.23"/>
    </reaction>
</comment>
<dbReference type="InterPro" id="IPR023232">
    <property type="entry name" value="Glyco_hydro_2_AS"/>
</dbReference>
<dbReference type="EC" id="3.2.1.23" evidence="3 8"/>
<dbReference type="InterPro" id="IPR014718">
    <property type="entry name" value="GH-type_carb-bd"/>
</dbReference>
<gene>
    <name evidence="10" type="ORF">H8S54_01495</name>
</gene>
<sequence>MKEFDYSLVKNPEYFKDGRMDAHSDHISYANPEEASLEETSFRHSLNGIWKFHYARNYESTVKGFEKEEYSCRDWDDIRVPAHIQMEGYDAPQYANVQYPWEGHEDIHPGEIPEHFNPVASYVKYFEVPEQMKGKRLFISFQGAESGIALWLNGKFVGYSEDSFTPSEFELTDYVKGGENKLAAQVFKWTASSWCEDQDFYRFSGIYREVYLYTVPDVHVYDLQIRAIPDETLKKAEFEIKTIAWGKGSVHIVLSKDGQTVLEDSKSLGAVAAESGSRNMDADAKNNDDGKGAAAQADSLDIFTWTVENPILWSAEDPQLYDLVLEVSDENGTLQEVIPQKIGFRRFEMKDGIMTLNGKRIVFKGVNRHEFSSVTGRCVSEAELRKDLTTMKQNNINAIRTCHYPDASMIYRLCDEFGIYMIDETNLESHGSWDVAEFTKDYTYVVPHDKPEWQAMMLDRANSMYQRDKNHAAILIWSCGNESFGGKDIFEMSQFFRNTDPTRLVHYEGVCHDRRYNATSDMESQMYPSVEAIKDFLAKDDSKPFICCEYTHAMGNSCGAMHKYTDLTGTEPKYQGGFIWDYIDQSIYKKDRYGKEFQAYGGDFGERPTDYNFSGNGIAYGGNRDASPKMQEVKFNYQNITAQVKEETVKVINKNLFVNTNIFDCKATLQKDGKVVRTAVMETAVEPLSQKEYALPFKKEEKAGEYTVTVSFHLKEDKPWAKAGHEVAFGQYVYKVEAPVKPCTAPLQVIHSTHNIGVRGAEFEVLFSVLNGGLVSYKYAGKEMIEAIPKPNFWRAPTDNDCGNLMAMRYAQWKIASMYVNHKEYRGAAYGPGNEPKVEEKEHSVKVSYTYFLPTTPAAECTLAYEVYGDGRVRTTLSYDPVKELGDMPEFGVIFKFNADYDHVSWYGLGEAETYADRKKGAKLGIYSNLVKDNIARYMVPQECGSKEEVRWAKITDRKGRGMLFEMDPENGPMMFSALPYTPHEMENAMHPYELPEVHYTVVRVAKGQMGIAGDDSWGARTHEEYLLDASKPMEFSFVFKGI</sequence>
<dbReference type="InterPro" id="IPR011013">
    <property type="entry name" value="Gal_mutarotase_sf_dom"/>
</dbReference>
<dbReference type="InterPro" id="IPR036156">
    <property type="entry name" value="Beta-gal/glucu_dom_sf"/>
</dbReference>
<dbReference type="PRINTS" id="PR00132">
    <property type="entry name" value="GLHYDRLASE2"/>
</dbReference>
<dbReference type="Proteomes" id="UP000652847">
    <property type="component" value="Unassembled WGS sequence"/>
</dbReference>
<evidence type="ECO:0000313" key="11">
    <source>
        <dbReference type="Proteomes" id="UP000652847"/>
    </source>
</evidence>
<evidence type="ECO:0000256" key="1">
    <source>
        <dbReference type="ARBA" id="ARBA00001412"/>
    </source>
</evidence>
<organism evidence="10 11">
    <name type="scientific">Blautia segnis</name>
    <dbReference type="NCBI Taxonomy" id="2763030"/>
    <lineage>
        <taxon>Bacteria</taxon>
        <taxon>Bacillati</taxon>
        <taxon>Bacillota</taxon>
        <taxon>Clostridia</taxon>
        <taxon>Lachnospirales</taxon>
        <taxon>Lachnospiraceae</taxon>
        <taxon>Blautia</taxon>
    </lineage>
</organism>
<feature type="domain" description="Beta galactosidase small chain/" evidence="9">
    <location>
        <begin position="757"/>
        <end position="1041"/>
    </location>
</feature>
<dbReference type="InterPro" id="IPR006103">
    <property type="entry name" value="Glyco_hydro_2_cat"/>
</dbReference>
<dbReference type="PROSITE" id="PS00719">
    <property type="entry name" value="GLYCOSYL_HYDROL_F2_1"/>
    <property type="match status" value="1"/>
</dbReference>
<dbReference type="GO" id="GO:0030246">
    <property type="term" value="F:carbohydrate binding"/>
    <property type="evidence" value="ECO:0007669"/>
    <property type="project" value="InterPro"/>
</dbReference>
<dbReference type="PANTHER" id="PTHR46323">
    <property type="entry name" value="BETA-GALACTOSIDASE"/>
    <property type="match status" value="1"/>
</dbReference>
<dbReference type="GO" id="GO:0005990">
    <property type="term" value="P:lactose catabolic process"/>
    <property type="evidence" value="ECO:0007669"/>
    <property type="project" value="TreeGrafter"/>
</dbReference>
<evidence type="ECO:0000256" key="5">
    <source>
        <dbReference type="ARBA" id="ARBA00022801"/>
    </source>
</evidence>
<dbReference type="GO" id="GO:0009341">
    <property type="term" value="C:beta-galactosidase complex"/>
    <property type="evidence" value="ECO:0007669"/>
    <property type="project" value="InterPro"/>
</dbReference>
<comment type="similarity">
    <text evidence="2 8">Belongs to the glycosyl hydrolase 2 family.</text>
</comment>
<dbReference type="InterPro" id="IPR004199">
    <property type="entry name" value="B-gal_small/dom_5"/>
</dbReference>
<evidence type="ECO:0000256" key="4">
    <source>
        <dbReference type="ARBA" id="ARBA00013303"/>
    </source>
</evidence>
<dbReference type="Gene3D" id="2.60.120.260">
    <property type="entry name" value="Galactose-binding domain-like"/>
    <property type="match status" value="1"/>
</dbReference>
<dbReference type="InterPro" id="IPR006102">
    <property type="entry name" value="Ig-like_GH2"/>
</dbReference>
<comment type="caution">
    <text evidence="10">The sequence shown here is derived from an EMBL/GenBank/DDBJ whole genome shotgun (WGS) entry which is preliminary data.</text>
</comment>
<keyword evidence="6 8" id="KW-0326">Glycosidase</keyword>
<dbReference type="InterPro" id="IPR013783">
    <property type="entry name" value="Ig-like_fold"/>
</dbReference>
<evidence type="ECO:0000313" key="10">
    <source>
        <dbReference type="EMBL" id="MBC5649828.1"/>
    </source>
</evidence>
<name>A0A8I0AB45_9FIRM</name>
<dbReference type="Pfam" id="PF00703">
    <property type="entry name" value="Glyco_hydro_2"/>
    <property type="match status" value="1"/>
</dbReference>
<dbReference type="Gene3D" id="3.20.20.80">
    <property type="entry name" value="Glycosidases"/>
    <property type="match status" value="1"/>
</dbReference>
<dbReference type="InterPro" id="IPR032312">
    <property type="entry name" value="LacZ_4"/>
</dbReference>
<dbReference type="SUPFAM" id="SSF51445">
    <property type="entry name" value="(Trans)glycosidases"/>
    <property type="match status" value="1"/>
</dbReference>
<dbReference type="InterPro" id="IPR050347">
    <property type="entry name" value="Bact_Beta-galactosidase"/>
</dbReference>
<dbReference type="SMART" id="SM01038">
    <property type="entry name" value="Bgal_small_N"/>
    <property type="match status" value="1"/>
</dbReference>
<proteinExistence type="inferred from homology"/>
<dbReference type="InterPro" id="IPR023230">
    <property type="entry name" value="Glyco_hydro_2_CS"/>
</dbReference>
<dbReference type="Pfam" id="PF16353">
    <property type="entry name" value="LacZ_4"/>
    <property type="match status" value="1"/>
</dbReference>
<dbReference type="SUPFAM" id="SSF49303">
    <property type="entry name" value="beta-Galactosidase/glucuronidase domain"/>
    <property type="match status" value="2"/>
</dbReference>
<evidence type="ECO:0000256" key="6">
    <source>
        <dbReference type="ARBA" id="ARBA00023295"/>
    </source>
</evidence>
<dbReference type="Pfam" id="PF02929">
    <property type="entry name" value="Bgal_small_N"/>
    <property type="match status" value="1"/>
</dbReference>
<dbReference type="AlphaFoldDB" id="A0A8I0AB45"/>
<dbReference type="RefSeq" id="WP_186900733.1">
    <property type="nucleotide sequence ID" value="NZ_JACOOT010000003.1"/>
</dbReference>
<dbReference type="InterPro" id="IPR006104">
    <property type="entry name" value="Glyco_hydro_2_N"/>
</dbReference>
<evidence type="ECO:0000256" key="3">
    <source>
        <dbReference type="ARBA" id="ARBA00012756"/>
    </source>
</evidence>
<dbReference type="Gene3D" id="2.60.40.10">
    <property type="entry name" value="Immunoglobulins"/>
    <property type="match status" value="2"/>
</dbReference>
<evidence type="ECO:0000259" key="9">
    <source>
        <dbReference type="SMART" id="SM01038"/>
    </source>
</evidence>
<dbReference type="InterPro" id="IPR008979">
    <property type="entry name" value="Galactose-bd-like_sf"/>
</dbReference>
<dbReference type="InterPro" id="IPR017853">
    <property type="entry name" value="GH"/>
</dbReference>
<reference evidence="10 11" key="1">
    <citation type="submission" date="2020-08" db="EMBL/GenBank/DDBJ databases">
        <title>Genome public.</title>
        <authorList>
            <person name="Liu C."/>
            <person name="Sun Q."/>
        </authorList>
    </citation>
    <scope>NUCLEOTIDE SEQUENCE [LARGE SCALE GENOMIC DNA]</scope>
    <source>
        <strain evidence="10 11">BX17</strain>
    </source>
</reference>
<dbReference type="SUPFAM" id="SSF49785">
    <property type="entry name" value="Galactose-binding domain-like"/>
    <property type="match status" value="1"/>
</dbReference>
<keyword evidence="5 8" id="KW-0378">Hydrolase</keyword>
<dbReference type="PROSITE" id="PS00608">
    <property type="entry name" value="GLYCOSYL_HYDROL_F2_2"/>
    <property type="match status" value="1"/>
</dbReference>
<dbReference type="SUPFAM" id="SSF74650">
    <property type="entry name" value="Galactose mutarotase-like"/>
    <property type="match status" value="1"/>
</dbReference>
<evidence type="ECO:0000256" key="2">
    <source>
        <dbReference type="ARBA" id="ARBA00007401"/>
    </source>
</evidence>
<dbReference type="Gene3D" id="2.70.98.10">
    <property type="match status" value="1"/>
</dbReference>
<dbReference type="EMBL" id="JACOOT010000003">
    <property type="protein sequence ID" value="MBC5649828.1"/>
    <property type="molecule type" value="Genomic_DNA"/>
</dbReference>
<evidence type="ECO:0000256" key="8">
    <source>
        <dbReference type="RuleBase" id="RU361154"/>
    </source>
</evidence>
<dbReference type="GO" id="GO:0004565">
    <property type="term" value="F:beta-galactosidase activity"/>
    <property type="evidence" value="ECO:0007669"/>
    <property type="project" value="UniProtKB-EC"/>
</dbReference>
<dbReference type="Pfam" id="PF02837">
    <property type="entry name" value="Glyco_hydro_2_N"/>
    <property type="match status" value="1"/>
</dbReference>